<keyword evidence="3" id="KW-1185">Reference proteome</keyword>
<protein>
    <submittedName>
        <fullName evidence="2">Putative membrane protein</fullName>
    </submittedName>
</protein>
<comment type="caution">
    <text evidence="2">The sequence shown here is derived from an EMBL/GenBank/DDBJ whole genome shotgun (WGS) entry which is preliminary data.</text>
</comment>
<proteinExistence type="predicted"/>
<feature type="transmembrane region" description="Helical" evidence="1">
    <location>
        <begin position="74"/>
        <end position="93"/>
    </location>
</feature>
<dbReference type="EMBL" id="JACBZP010000001">
    <property type="protein sequence ID" value="NYI69195.1"/>
    <property type="molecule type" value="Genomic_DNA"/>
</dbReference>
<sequence>MTATSGTPDGWKTRPMRTAAAYALVLLSPALAWSAWVSWDGGYASNAMSVLWFVTVALGCLISGILAPRSKRHYFTLVAIATVSTIVTLYLWWSSEDETGLFMVGIIIVAPLVLVASGVVLLIGRLLARFTRGPTSGGGDGQ</sequence>
<evidence type="ECO:0000313" key="3">
    <source>
        <dbReference type="Proteomes" id="UP000539111"/>
    </source>
</evidence>
<keyword evidence="1" id="KW-1133">Transmembrane helix</keyword>
<keyword evidence="1" id="KW-0812">Transmembrane</keyword>
<reference evidence="2 3" key="1">
    <citation type="submission" date="2020-07" db="EMBL/GenBank/DDBJ databases">
        <title>Sequencing the genomes of 1000 actinobacteria strains.</title>
        <authorList>
            <person name="Klenk H.-P."/>
        </authorList>
    </citation>
    <scope>NUCLEOTIDE SEQUENCE [LARGE SCALE GENOMIC DNA]</scope>
    <source>
        <strain evidence="2 3">DSM 26341</strain>
    </source>
</reference>
<feature type="transmembrane region" description="Helical" evidence="1">
    <location>
        <begin position="50"/>
        <end position="67"/>
    </location>
</feature>
<accession>A0A7Z0D5C4</accession>
<evidence type="ECO:0000256" key="1">
    <source>
        <dbReference type="SAM" id="Phobius"/>
    </source>
</evidence>
<dbReference type="Proteomes" id="UP000539111">
    <property type="component" value="Unassembled WGS sequence"/>
</dbReference>
<keyword evidence="1" id="KW-0472">Membrane</keyword>
<feature type="transmembrane region" description="Helical" evidence="1">
    <location>
        <begin position="99"/>
        <end position="123"/>
    </location>
</feature>
<gene>
    <name evidence="2" type="ORF">BJY26_003501</name>
</gene>
<dbReference type="AlphaFoldDB" id="A0A7Z0D5C4"/>
<name>A0A7Z0D5C4_9MICO</name>
<evidence type="ECO:0000313" key="2">
    <source>
        <dbReference type="EMBL" id="NYI69195.1"/>
    </source>
</evidence>
<organism evidence="2 3">
    <name type="scientific">Spelaeicoccus albus</name>
    <dbReference type="NCBI Taxonomy" id="1280376"/>
    <lineage>
        <taxon>Bacteria</taxon>
        <taxon>Bacillati</taxon>
        <taxon>Actinomycetota</taxon>
        <taxon>Actinomycetes</taxon>
        <taxon>Micrococcales</taxon>
        <taxon>Brevibacteriaceae</taxon>
        <taxon>Spelaeicoccus</taxon>
    </lineage>
</organism>
<dbReference type="RefSeq" id="WP_179429458.1">
    <property type="nucleotide sequence ID" value="NZ_JACBZP010000001.1"/>
</dbReference>